<dbReference type="EMBL" id="SEWE01000050">
    <property type="protein sequence ID" value="RYU77184.1"/>
    <property type="molecule type" value="Genomic_DNA"/>
</dbReference>
<dbReference type="AlphaFoldDB" id="A0A4Q5L7N8"/>
<evidence type="ECO:0000313" key="2">
    <source>
        <dbReference type="Proteomes" id="UP000294155"/>
    </source>
</evidence>
<name>A0A4Q5L7N8_9BACT</name>
<keyword evidence="2" id="KW-1185">Reference proteome</keyword>
<reference evidence="1 2" key="1">
    <citation type="submission" date="2019-02" db="EMBL/GenBank/DDBJ databases">
        <title>Bacterial novel species isolated from soil.</title>
        <authorList>
            <person name="Jung H.-Y."/>
        </authorList>
    </citation>
    <scope>NUCLEOTIDE SEQUENCE [LARGE SCALE GENOMIC DNA]</scope>
    <source>
        <strain evidence="1 2">1-3-3-3</strain>
    </source>
</reference>
<accession>A0A4Q5L7N8</accession>
<proteinExistence type="predicted"/>
<evidence type="ECO:0000313" key="1">
    <source>
        <dbReference type="EMBL" id="RYU77184.1"/>
    </source>
</evidence>
<dbReference type="PROSITE" id="PS51257">
    <property type="entry name" value="PROKAR_LIPOPROTEIN"/>
    <property type="match status" value="1"/>
</dbReference>
<sequence>MKTHYLLGRWAGPALALLLTACAPSYYLTVRPSEAPDEGHDGHQRLLAEVDSVEMILSYAHQRGQELLFDAEVRNNSTRPILVDPAQFYYYPALTPAAAAPVGTPVVLQPRVAAVDPEGRLTQLAGTLSTEDRKATGMSGWEWLTIAGNLSADATAKKRKETEQQTYQRKLQYEKDMREYDNSRAQHAEAADRTARELDLWQFSLLRKALLPPGEKVRGYLVFPVLDQTAQLRVSTPIGPRPFSFEFEQQQRPY</sequence>
<dbReference type="OrthoDB" id="876970at2"/>
<dbReference type="Proteomes" id="UP000294155">
    <property type="component" value="Unassembled WGS sequence"/>
</dbReference>
<dbReference type="RefSeq" id="WP_129922578.1">
    <property type="nucleotide sequence ID" value="NZ_SEWE01000050.1"/>
</dbReference>
<gene>
    <name evidence="1" type="ORF">EWM57_17895</name>
</gene>
<protein>
    <submittedName>
        <fullName evidence="1">Uncharacterized protein</fullName>
    </submittedName>
</protein>
<organism evidence="1 2">
    <name type="scientific">Hymenobacter persicinus</name>
    <dbReference type="NCBI Taxonomy" id="2025506"/>
    <lineage>
        <taxon>Bacteria</taxon>
        <taxon>Pseudomonadati</taxon>
        <taxon>Bacteroidota</taxon>
        <taxon>Cytophagia</taxon>
        <taxon>Cytophagales</taxon>
        <taxon>Hymenobacteraceae</taxon>
        <taxon>Hymenobacter</taxon>
    </lineage>
</organism>
<comment type="caution">
    <text evidence="1">The sequence shown here is derived from an EMBL/GenBank/DDBJ whole genome shotgun (WGS) entry which is preliminary data.</text>
</comment>